<feature type="region of interest" description="Disordered" evidence="6">
    <location>
        <begin position="1"/>
        <end position="74"/>
    </location>
</feature>
<accession>A0A3Q0IPF7</accession>
<evidence type="ECO:0000313" key="8">
    <source>
        <dbReference type="Proteomes" id="UP000079169"/>
    </source>
</evidence>
<dbReference type="GO" id="GO:0005524">
    <property type="term" value="F:ATP binding"/>
    <property type="evidence" value="ECO:0007669"/>
    <property type="project" value="UniProtKB-KW"/>
</dbReference>
<dbReference type="FunFam" id="3.40.50.300:FF:000870">
    <property type="entry name" value="MutS protein homolog 4"/>
    <property type="match status" value="1"/>
</dbReference>
<feature type="region of interest" description="Disordered" evidence="6">
    <location>
        <begin position="880"/>
        <end position="922"/>
    </location>
</feature>
<proteinExistence type="inferred from homology"/>
<keyword evidence="8" id="KW-1185">Reference proteome</keyword>
<dbReference type="InterPro" id="IPR000432">
    <property type="entry name" value="DNA_mismatch_repair_MutS_C"/>
</dbReference>
<evidence type="ECO:0000256" key="6">
    <source>
        <dbReference type="SAM" id="MobiDB-lite"/>
    </source>
</evidence>
<evidence type="ECO:0000256" key="3">
    <source>
        <dbReference type="ARBA" id="ARBA00022840"/>
    </source>
</evidence>
<dbReference type="SMART" id="SM00534">
    <property type="entry name" value="MUTSac"/>
    <property type="match status" value="1"/>
</dbReference>
<organism evidence="8 9">
    <name type="scientific">Diaphorina citri</name>
    <name type="common">Asian citrus psyllid</name>
    <dbReference type="NCBI Taxonomy" id="121845"/>
    <lineage>
        <taxon>Eukaryota</taxon>
        <taxon>Metazoa</taxon>
        <taxon>Ecdysozoa</taxon>
        <taxon>Arthropoda</taxon>
        <taxon>Hexapoda</taxon>
        <taxon>Insecta</taxon>
        <taxon>Pterygota</taxon>
        <taxon>Neoptera</taxon>
        <taxon>Paraneoptera</taxon>
        <taxon>Hemiptera</taxon>
        <taxon>Sternorrhyncha</taxon>
        <taxon>Psylloidea</taxon>
        <taxon>Psyllidae</taxon>
        <taxon>Diaphorininae</taxon>
        <taxon>Diaphorina</taxon>
    </lineage>
</organism>
<dbReference type="Gene3D" id="3.40.50.300">
    <property type="entry name" value="P-loop containing nucleotide triphosphate hydrolases"/>
    <property type="match status" value="2"/>
</dbReference>
<dbReference type="GO" id="GO:0005634">
    <property type="term" value="C:nucleus"/>
    <property type="evidence" value="ECO:0007669"/>
    <property type="project" value="TreeGrafter"/>
</dbReference>
<dbReference type="GeneID" id="103505418"/>
<dbReference type="GO" id="GO:0006298">
    <property type="term" value="P:mismatch repair"/>
    <property type="evidence" value="ECO:0007669"/>
    <property type="project" value="InterPro"/>
</dbReference>
<dbReference type="PANTHER" id="PTHR11361">
    <property type="entry name" value="DNA MISMATCH REPAIR PROTEIN MUTS FAMILY MEMBER"/>
    <property type="match status" value="1"/>
</dbReference>
<dbReference type="PROSITE" id="PS00486">
    <property type="entry name" value="DNA_MISMATCH_REPAIR_2"/>
    <property type="match status" value="1"/>
</dbReference>
<dbReference type="PaxDb" id="121845-A0A3Q0IPF7"/>
<reference evidence="9" key="1">
    <citation type="submission" date="2025-08" db="UniProtKB">
        <authorList>
            <consortium name="RefSeq"/>
        </authorList>
    </citation>
    <scope>IDENTIFICATION</scope>
</reference>
<gene>
    <name evidence="9" type="primary">LOC103505418</name>
</gene>
<evidence type="ECO:0000313" key="9">
    <source>
        <dbReference type="RefSeq" id="XP_026676548.1"/>
    </source>
</evidence>
<evidence type="ECO:0000256" key="5">
    <source>
        <dbReference type="ARBA" id="ARBA00023254"/>
    </source>
</evidence>
<dbReference type="Gene3D" id="1.10.1420.10">
    <property type="match status" value="2"/>
</dbReference>
<dbReference type="GO" id="GO:0140664">
    <property type="term" value="F:ATP-dependent DNA damage sensor activity"/>
    <property type="evidence" value="ECO:0007669"/>
    <property type="project" value="InterPro"/>
</dbReference>
<dbReference type="KEGG" id="dci:103505418"/>
<dbReference type="GO" id="GO:0007131">
    <property type="term" value="P:reciprocal meiotic recombination"/>
    <property type="evidence" value="ECO:0007669"/>
    <property type="project" value="TreeGrafter"/>
</dbReference>
<dbReference type="GO" id="GO:0030983">
    <property type="term" value="F:mismatched DNA binding"/>
    <property type="evidence" value="ECO:0007669"/>
    <property type="project" value="InterPro"/>
</dbReference>
<dbReference type="CDD" id="cd03243">
    <property type="entry name" value="ABC_MutS_homologs"/>
    <property type="match status" value="1"/>
</dbReference>
<dbReference type="RefSeq" id="XP_026676548.1">
    <property type="nucleotide sequence ID" value="XM_026820747.1"/>
</dbReference>
<evidence type="ECO:0000256" key="1">
    <source>
        <dbReference type="ARBA" id="ARBA00006271"/>
    </source>
</evidence>
<protein>
    <submittedName>
        <fullName evidence="9">MutS protein homolog 4</fullName>
    </submittedName>
</protein>
<keyword evidence="4" id="KW-0238">DNA-binding</keyword>
<evidence type="ECO:0000256" key="4">
    <source>
        <dbReference type="ARBA" id="ARBA00023125"/>
    </source>
</evidence>
<dbReference type="SUPFAM" id="SSF48334">
    <property type="entry name" value="DNA repair protein MutS, domain III"/>
    <property type="match status" value="1"/>
</dbReference>
<feature type="domain" description="DNA mismatch repair proteins mutS family" evidence="7">
    <location>
        <begin position="707"/>
        <end position="723"/>
    </location>
</feature>
<dbReference type="Pfam" id="PF00488">
    <property type="entry name" value="MutS_V"/>
    <property type="match status" value="1"/>
</dbReference>
<dbReference type="AlphaFoldDB" id="A0A3Q0IPF7"/>
<dbReference type="SMART" id="SM00533">
    <property type="entry name" value="MUTSd"/>
    <property type="match status" value="1"/>
</dbReference>
<feature type="compositionally biased region" description="Polar residues" evidence="6">
    <location>
        <begin position="65"/>
        <end position="74"/>
    </location>
</feature>
<dbReference type="Proteomes" id="UP000079169">
    <property type="component" value="Unplaced"/>
</dbReference>
<keyword evidence="5" id="KW-0469">Meiosis</keyword>
<evidence type="ECO:0000259" key="7">
    <source>
        <dbReference type="PROSITE" id="PS00486"/>
    </source>
</evidence>
<evidence type="ECO:0000256" key="2">
    <source>
        <dbReference type="ARBA" id="ARBA00022741"/>
    </source>
</evidence>
<dbReference type="PANTHER" id="PTHR11361:SF21">
    <property type="entry name" value="MUTS PROTEIN HOMOLOG 4"/>
    <property type="match status" value="1"/>
</dbReference>
<name>A0A3Q0IPF7_DIACI</name>
<sequence length="1123" mass="126972">MTSSSTSSKLTRSGGELTKNKILYAGKTSSKSRSATSSSTDQHIRSSTSDLRTPRTKTRTQRTPGSSSSTQTEQSNVIMAITEGRGQARGEVGIAAIDTKHPKLILCQISDSPTYIHTLTKIHVLNPVQVIILDTGNSVVTRLNDSHCYAERHCFAHIIQFLTPRSLILVDELCREEDDVLYELNILDKGTGGGESVELVKNQEQNVVVLGQAGTSIDEGTSLAWAICESLIQTKAFVFFTTHFLLLAQLENLYSNVTKGQDFETSQKLELVLSQSNKLKSKCNLYGVLNHCVTMGGQRKLRSTILQPSCNSRVIKQRLDCVSELIENPRILCEIQTSLKKFSDIERLLSLCYEPTSLNKDSKKHFEQQINLTLLLKSALESLPPLIQTLAECHHPLFKSMKENFSDPRFKSILALIDDTIRTDAAPVKGYASSQMQRCFAVKENINSLLDVARTVYSEIVDDIYNKAREMSQEYDLPLRVCNSSSRAFHLSYATRKTFKLADLPPLFINVQLNKSRTLVTMTTEEIIFMNQRIKSALDEVHSMTNLIIRDLLKKAHEHMSCIYKLCEHIAELDLIVSLAQVSSSNNYVQPSFGSKMNVKNARHPLLDFVLPSEPVANDILCTRWKNFHIITGPNMSGKSVYIKQVALLQIMAQVGCYVPASLAEFRLADHIYTRIGFNDSIECNASTFALEMKEIAHIIQFLTPRSLILVDELCRGTSIDEGTSLAWAICESLIQTKAFVFFTTHFLLLAQLENLYSNVTNYHLEAKYKDSDQKSGVVYTHKLLPGVTCIEHYGLKLAEKTGLPRSIIGEAQTLAARLLREKQTDLDRELTEKADNTNEELIVKLLDHYENGTLNIDTVRTILGPFQEHANVQSLEDFEDRDASELGQDDGNSEERIQRNIEFDSNSGTRDDEQDDEKDKMMETVKKESKEILNSTVIVVQEMMNKMMKTVKKKCKEIVNTTLTVVKEMRNPSTIVIMLNVMILMEIVIKKRESIVNMATIQTVVQEMLMTTNIMIMMKRKMNKNPTVKRELIVTIPTTIQTVIQEIETILTTLIEAMVTTIQEEMLKKKMNNPTEKREWKVTMSKTRQTVIQEIMMMTTNIIDTIWNMLIEAMIAKLMNKS</sequence>
<feature type="compositionally biased region" description="Basic and acidic residues" evidence="6">
    <location>
        <begin position="894"/>
        <end position="903"/>
    </location>
</feature>
<dbReference type="STRING" id="121845.A0A3Q0IPF7"/>
<dbReference type="SUPFAM" id="SSF52540">
    <property type="entry name" value="P-loop containing nucleoside triphosphate hydrolases"/>
    <property type="match status" value="1"/>
</dbReference>
<comment type="similarity">
    <text evidence="1">Belongs to the DNA mismatch repair MutS family.</text>
</comment>
<feature type="compositionally biased region" description="Low complexity" evidence="6">
    <location>
        <begin position="28"/>
        <end position="40"/>
    </location>
</feature>
<dbReference type="InterPro" id="IPR027417">
    <property type="entry name" value="P-loop_NTPase"/>
</dbReference>
<dbReference type="InterPro" id="IPR045076">
    <property type="entry name" value="MutS"/>
</dbReference>
<dbReference type="InterPro" id="IPR007696">
    <property type="entry name" value="DNA_mismatch_repair_MutS_core"/>
</dbReference>
<dbReference type="Pfam" id="PF05192">
    <property type="entry name" value="MutS_III"/>
    <property type="match status" value="1"/>
</dbReference>
<keyword evidence="3" id="KW-0067">ATP-binding</keyword>
<keyword evidence="2" id="KW-0547">Nucleotide-binding</keyword>
<dbReference type="InterPro" id="IPR036187">
    <property type="entry name" value="DNA_mismatch_repair_MutS_sf"/>
</dbReference>
<feature type="compositionally biased region" description="Acidic residues" evidence="6">
    <location>
        <begin position="880"/>
        <end position="893"/>
    </location>
</feature>